<name>A0A8X6TTB9_NEPPI</name>
<dbReference type="Proteomes" id="UP000887013">
    <property type="component" value="Unassembled WGS sequence"/>
</dbReference>
<accession>A0A8X6TTB9</accession>
<evidence type="ECO:0000313" key="7">
    <source>
        <dbReference type="Proteomes" id="UP000887013"/>
    </source>
</evidence>
<dbReference type="SUPFAM" id="SSF52058">
    <property type="entry name" value="L domain-like"/>
    <property type="match status" value="1"/>
</dbReference>
<dbReference type="PANTHER" id="PTHR24365">
    <property type="entry name" value="TOLL-LIKE RECEPTOR"/>
    <property type="match status" value="1"/>
</dbReference>
<keyword evidence="5" id="KW-0472">Membrane</keyword>
<evidence type="ECO:0000256" key="2">
    <source>
        <dbReference type="ARBA" id="ARBA00022692"/>
    </source>
</evidence>
<dbReference type="GO" id="GO:0005886">
    <property type="term" value="C:plasma membrane"/>
    <property type="evidence" value="ECO:0007669"/>
    <property type="project" value="TreeGrafter"/>
</dbReference>
<keyword evidence="4" id="KW-1133">Transmembrane helix</keyword>
<comment type="caution">
    <text evidence="6">The sequence shown here is derived from an EMBL/GenBank/DDBJ whole genome shotgun (WGS) entry which is preliminary data.</text>
</comment>
<dbReference type="OrthoDB" id="6436857at2759"/>
<dbReference type="InterPro" id="IPR001611">
    <property type="entry name" value="Leu-rich_rpt"/>
</dbReference>
<keyword evidence="3" id="KW-0732">Signal</keyword>
<comment type="subcellular location">
    <subcellularLocation>
        <location evidence="1">Membrane</location>
        <topology evidence="1">Single-pass membrane protein</topology>
    </subcellularLocation>
</comment>
<dbReference type="AlphaFoldDB" id="A0A8X6TTB9"/>
<dbReference type="GO" id="GO:0038023">
    <property type="term" value="F:signaling receptor activity"/>
    <property type="evidence" value="ECO:0007669"/>
    <property type="project" value="TreeGrafter"/>
</dbReference>
<evidence type="ECO:0000256" key="5">
    <source>
        <dbReference type="ARBA" id="ARBA00023136"/>
    </source>
</evidence>
<reference evidence="6" key="1">
    <citation type="submission" date="2020-08" db="EMBL/GenBank/DDBJ databases">
        <title>Multicomponent nature underlies the extraordinary mechanical properties of spider dragline silk.</title>
        <authorList>
            <person name="Kono N."/>
            <person name="Nakamura H."/>
            <person name="Mori M."/>
            <person name="Yoshida Y."/>
            <person name="Ohtoshi R."/>
            <person name="Malay A.D."/>
            <person name="Moran D.A.P."/>
            <person name="Tomita M."/>
            <person name="Numata K."/>
            <person name="Arakawa K."/>
        </authorList>
    </citation>
    <scope>NUCLEOTIDE SEQUENCE</scope>
</reference>
<proteinExistence type="predicted"/>
<evidence type="ECO:0000256" key="1">
    <source>
        <dbReference type="ARBA" id="ARBA00004167"/>
    </source>
</evidence>
<dbReference type="GO" id="GO:0007165">
    <property type="term" value="P:signal transduction"/>
    <property type="evidence" value="ECO:0007669"/>
    <property type="project" value="TreeGrafter"/>
</dbReference>
<evidence type="ECO:0000256" key="3">
    <source>
        <dbReference type="ARBA" id="ARBA00022729"/>
    </source>
</evidence>
<dbReference type="Pfam" id="PF13855">
    <property type="entry name" value="LRR_8"/>
    <property type="match status" value="1"/>
</dbReference>
<dbReference type="InterPro" id="IPR032675">
    <property type="entry name" value="LRR_dom_sf"/>
</dbReference>
<dbReference type="PANTHER" id="PTHR24365:SF530">
    <property type="entry name" value="MSTPROX-RELATED"/>
    <property type="match status" value="1"/>
</dbReference>
<dbReference type="Gene3D" id="3.80.10.10">
    <property type="entry name" value="Ribonuclease Inhibitor"/>
    <property type="match status" value="1"/>
</dbReference>
<keyword evidence="7" id="KW-1185">Reference proteome</keyword>
<keyword evidence="2" id="KW-0812">Transmembrane</keyword>
<protein>
    <submittedName>
        <fullName evidence="6">Uncharacterized protein</fullName>
    </submittedName>
</protein>
<dbReference type="EMBL" id="BMAW01015109">
    <property type="protein sequence ID" value="GFT42064.1"/>
    <property type="molecule type" value="Genomic_DNA"/>
</dbReference>
<evidence type="ECO:0000313" key="6">
    <source>
        <dbReference type="EMBL" id="GFT42064.1"/>
    </source>
</evidence>
<organism evidence="6 7">
    <name type="scientific">Nephila pilipes</name>
    <name type="common">Giant wood spider</name>
    <name type="synonym">Nephila maculata</name>
    <dbReference type="NCBI Taxonomy" id="299642"/>
    <lineage>
        <taxon>Eukaryota</taxon>
        <taxon>Metazoa</taxon>
        <taxon>Ecdysozoa</taxon>
        <taxon>Arthropoda</taxon>
        <taxon>Chelicerata</taxon>
        <taxon>Arachnida</taxon>
        <taxon>Araneae</taxon>
        <taxon>Araneomorphae</taxon>
        <taxon>Entelegynae</taxon>
        <taxon>Araneoidea</taxon>
        <taxon>Nephilidae</taxon>
        <taxon>Nephila</taxon>
    </lineage>
</organism>
<sequence>MHNKIEFLPDDIFSDMPQLAHIVLSSNRISILKESILKGFKHSDMLDIYDNPINCGCELQWIVQGINFRISGECQKPEFQKGKRIEDLRPNDFEFC</sequence>
<gene>
    <name evidence="6" type="ORF">NPIL_607261</name>
</gene>
<evidence type="ECO:0000256" key="4">
    <source>
        <dbReference type="ARBA" id="ARBA00022989"/>
    </source>
</evidence>